<protein>
    <submittedName>
        <fullName evidence="1">Uncharacterized protein</fullName>
    </submittedName>
</protein>
<dbReference type="RefSeq" id="WP_009839080.1">
    <property type="nucleotide sequence ID" value="NZ_AAOH01000007.1"/>
</dbReference>
<organism evidence="1 2">
    <name type="scientific">Pseudoalteromonas tunicata D2</name>
    <dbReference type="NCBI Taxonomy" id="87626"/>
    <lineage>
        <taxon>Bacteria</taxon>
        <taxon>Pseudomonadati</taxon>
        <taxon>Pseudomonadota</taxon>
        <taxon>Gammaproteobacteria</taxon>
        <taxon>Alteromonadales</taxon>
        <taxon>Pseudoalteromonadaceae</taxon>
        <taxon>Pseudoalteromonas</taxon>
    </lineage>
</organism>
<dbReference type="EMBL" id="AAOH01000007">
    <property type="protein sequence ID" value="EAR27217.1"/>
    <property type="molecule type" value="Genomic_DNA"/>
</dbReference>
<dbReference type="OrthoDB" id="6290136at2"/>
<dbReference type="eggNOG" id="ENOG5032T9J">
    <property type="taxonomic scope" value="Bacteria"/>
</dbReference>
<evidence type="ECO:0000313" key="1">
    <source>
        <dbReference type="EMBL" id="EAR27217.1"/>
    </source>
</evidence>
<evidence type="ECO:0000313" key="2">
    <source>
        <dbReference type="Proteomes" id="UP000006201"/>
    </source>
</evidence>
<sequence>MSMTLLGIAAVALFLMAYLYFRGENYRKELMIYRRRTEIANKEGRELSQQVHDFARAEFIGLKECFTRLQTGGVSEVHMLRFATILFDAGDHVIKEATLGNQTTHDAFKDYINKFSQYGYGDFKGFLSAESEFKQQLWAKNNLQDFLKLCKACLQDLEH</sequence>
<accession>A4CE25</accession>
<comment type="caution">
    <text evidence="1">The sequence shown here is derived from an EMBL/GenBank/DDBJ whole genome shotgun (WGS) entry which is preliminary data.</text>
</comment>
<gene>
    <name evidence="1" type="ORF">PTD2_06085</name>
</gene>
<reference evidence="1 2" key="1">
    <citation type="submission" date="2006-02" db="EMBL/GenBank/DDBJ databases">
        <authorList>
            <person name="Moran M.A."/>
            <person name="Kjelleberg S."/>
            <person name="Egan S."/>
            <person name="Saunders N."/>
            <person name="Thomas T."/>
            <person name="Ferriera S."/>
            <person name="Johnson J."/>
            <person name="Kravitz S."/>
            <person name="Halpern A."/>
            <person name="Remington K."/>
            <person name="Beeson K."/>
            <person name="Tran B."/>
            <person name="Rogers Y.-H."/>
            <person name="Friedman R."/>
            <person name="Venter J.C."/>
        </authorList>
    </citation>
    <scope>NUCLEOTIDE SEQUENCE [LARGE SCALE GENOMIC DNA]</scope>
    <source>
        <strain evidence="1 2">D2</strain>
    </source>
</reference>
<proteinExistence type="predicted"/>
<keyword evidence="2" id="KW-1185">Reference proteome</keyword>
<name>A4CE25_9GAMM</name>
<dbReference type="HOGENOM" id="CLU_1659283_0_0_6"/>
<dbReference type="AlphaFoldDB" id="A4CE25"/>
<dbReference type="STRING" id="87626.PTD2_06085"/>
<dbReference type="Proteomes" id="UP000006201">
    <property type="component" value="Unassembled WGS sequence"/>
</dbReference>